<dbReference type="Proteomes" id="UP000095228">
    <property type="component" value="Chromosome"/>
</dbReference>
<accession>A0A1I7PHN7</accession>
<protein>
    <recommendedName>
        <fullName evidence="4">DUF5640 domain-containing protein</fullName>
    </recommendedName>
</protein>
<keyword evidence="1" id="KW-0732">Signal</keyword>
<gene>
    <name evidence="2" type="ORF">Verru16b_00167</name>
</gene>
<proteinExistence type="predicted"/>
<feature type="chain" id="PRO_5009304114" description="DUF5640 domain-containing protein" evidence="1">
    <location>
        <begin position="22"/>
        <end position="128"/>
    </location>
</feature>
<dbReference type="STRING" id="1838286.Verru16b_00167"/>
<dbReference type="AlphaFoldDB" id="A0A1I7PHN7"/>
<dbReference type="OrthoDB" id="197868at2"/>
<feature type="signal peptide" evidence="1">
    <location>
        <begin position="1"/>
        <end position="21"/>
    </location>
</feature>
<dbReference type="RefSeq" id="WP_069960514.1">
    <property type="nucleotide sequence ID" value="NZ_CP016094.1"/>
</dbReference>
<sequence>MKIRPLAFVALLLASFLPAFASDLAGTWNTEFDSQIGVQKYSFTFKHEGDALTGSATFDHSFGKGTVPLKAVKVDGDKVSFTEAFTMEGNEITIAYSGTLTGDELTLTRQVGDIATEQLTAKRTPAGH</sequence>
<evidence type="ECO:0000313" key="2">
    <source>
        <dbReference type="EMBL" id="AOS43126.1"/>
    </source>
</evidence>
<evidence type="ECO:0008006" key="4">
    <source>
        <dbReference type="Google" id="ProtNLM"/>
    </source>
</evidence>
<evidence type="ECO:0000256" key="1">
    <source>
        <dbReference type="SAM" id="SignalP"/>
    </source>
</evidence>
<organism evidence="2 3">
    <name type="scientific">Lacunisphaera limnophila</name>
    <dbReference type="NCBI Taxonomy" id="1838286"/>
    <lineage>
        <taxon>Bacteria</taxon>
        <taxon>Pseudomonadati</taxon>
        <taxon>Verrucomicrobiota</taxon>
        <taxon>Opitutia</taxon>
        <taxon>Opitutales</taxon>
        <taxon>Opitutaceae</taxon>
        <taxon>Lacunisphaera</taxon>
    </lineage>
</organism>
<keyword evidence="3" id="KW-1185">Reference proteome</keyword>
<dbReference type="EMBL" id="CP016094">
    <property type="protein sequence ID" value="AOS43126.1"/>
    <property type="molecule type" value="Genomic_DNA"/>
</dbReference>
<evidence type="ECO:0000313" key="3">
    <source>
        <dbReference type="Proteomes" id="UP000095228"/>
    </source>
</evidence>
<reference evidence="2 3" key="1">
    <citation type="submission" date="2016-06" db="EMBL/GenBank/DDBJ databases">
        <title>Three novel species with peptidoglycan cell walls form the new genus Lacunisphaera gen. nov. in the family Opitutaceae of the verrucomicrobial subdivision 4.</title>
        <authorList>
            <person name="Rast P."/>
            <person name="Gloeckner I."/>
            <person name="Jogler M."/>
            <person name="Boedeker C."/>
            <person name="Jeske O."/>
            <person name="Wiegand S."/>
            <person name="Reinhardt R."/>
            <person name="Schumann P."/>
            <person name="Rohde M."/>
            <person name="Spring S."/>
            <person name="Gloeckner F.O."/>
            <person name="Jogler C."/>
        </authorList>
    </citation>
    <scope>NUCLEOTIDE SEQUENCE [LARGE SCALE GENOMIC DNA]</scope>
    <source>
        <strain evidence="2 3">IG16b</strain>
    </source>
</reference>
<name>A0A1I7PHN7_9BACT</name>
<dbReference type="KEGG" id="obg:Verru16b_00167"/>